<dbReference type="PANTHER" id="PTHR24346:SF82">
    <property type="entry name" value="KP78A-RELATED"/>
    <property type="match status" value="1"/>
</dbReference>
<proteinExistence type="inferred from homology"/>
<dbReference type="PROSITE" id="PS50011">
    <property type="entry name" value="PROTEIN_KINASE_DOM"/>
    <property type="match status" value="1"/>
</dbReference>
<keyword evidence="5 6" id="KW-0067">ATP-binding</keyword>
<dbReference type="PANTHER" id="PTHR24346">
    <property type="entry name" value="MAP/MICROTUBULE AFFINITY-REGULATING KINASE"/>
    <property type="match status" value="1"/>
</dbReference>
<name>A0ABR2KJ34_9EUKA</name>
<dbReference type="InterPro" id="IPR008271">
    <property type="entry name" value="Ser/Thr_kinase_AS"/>
</dbReference>
<dbReference type="PROSITE" id="PS00107">
    <property type="entry name" value="PROTEIN_KINASE_ATP"/>
    <property type="match status" value="1"/>
</dbReference>
<keyword evidence="4" id="KW-0418">Kinase</keyword>
<comment type="similarity">
    <text evidence="7">Belongs to the protein kinase superfamily.</text>
</comment>
<evidence type="ECO:0000256" key="3">
    <source>
        <dbReference type="ARBA" id="ARBA00022741"/>
    </source>
</evidence>
<evidence type="ECO:0000256" key="5">
    <source>
        <dbReference type="ARBA" id="ARBA00022840"/>
    </source>
</evidence>
<feature type="domain" description="Protein kinase" evidence="8">
    <location>
        <begin position="21"/>
        <end position="276"/>
    </location>
</feature>
<evidence type="ECO:0000256" key="7">
    <source>
        <dbReference type="RuleBase" id="RU000304"/>
    </source>
</evidence>
<evidence type="ECO:0000256" key="4">
    <source>
        <dbReference type="ARBA" id="ARBA00022777"/>
    </source>
</evidence>
<keyword evidence="1 7" id="KW-0723">Serine/threonine-protein kinase</keyword>
<feature type="binding site" evidence="6">
    <location>
        <position position="50"/>
    </location>
    <ligand>
        <name>ATP</name>
        <dbReference type="ChEBI" id="CHEBI:30616"/>
    </ligand>
</feature>
<protein>
    <recommendedName>
        <fullName evidence="8">Protein kinase domain-containing protein</fullName>
    </recommendedName>
</protein>
<evidence type="ECO:0000313" key="10">
    <source>
        <dbReference type="Proteomes" id="UP001470230"/>
    </source>
</evidence>
<keyword evidence="10" id="KW-1185">Reference proteome</keyword>
<keyword evidence="2" id="KW-0808">Transferase</keyword>
<evidence type="ECO:0000259" key="8">
    <source>
        <dbReference type="PROSITE" id="PS50011"/>
    </source>
</evidence>
<dbReference type="Gene3D" id="1.10.510.10">
    <property type="entry name" value="Transferase(Phosphotransferase) domain 1"/>
    <property type="match status" value="1"/>
</dbReference>
<evidence type="ECO:0000256" key="1">
    <source>
        <dbReference type="ARBA" id="ARBA00022527"/>
    </source>
</evidence>
<reference evidence="9 10" key="1">
    <citation type="submission" date="2024-04" db="EMBL/GenBank/DDBJ databases">
        <title>Tritrichomonas musculus Genome.</title>
        <authorList>
            <person name="Alves-Ferreira E."/>
            <person name="Grigg M."/>
            <person name="Lorenzi H."/>
            <person name="Galac M."/>
        </authorList>
    </citation>
    <scope>NUCLEOTIDE SEQUENCE [LARGE SCALE GENOMIC DNA]</scope>
    <source>
        <strain evidence="9 10">EAF2021</strain>
    </source>
</reference>
<organism evidence="9 10">
    <name type="scientific">Tritrichomonas musculus</name>
    <dbReference type="NCBI Taxonomy" id="1915356"/>
    <lineage>
        <taxon>Eukaryota</taxon>
        <taxon>Metamonada</taxon>
        <taxon>Parabasalia</taxon>
        <taxon>Tritrichomonadida</taxon>
        <taxon>Tritrichomonadidae</taxon>
        <taxon>Tritrichomonas</taxon>
    </lineage>
</organism>
<dbReference type="InterPro" id="IPR011009">
    <property type="entry name" value="Kinase-like_dom_sf"/>
</dbReference>
<dbReference type="InterPro" id="IPR000719">
    <property type="entry name" value="Prot_kinase_dom"/>
</dbReference>
<evidence type="ECO:0000313" key="9">
    <source>
        <dbReference type="EMBL" id="KAK8891112.1"/>
    </source>
</evidence>
<dbReference type="InterPro" id="IPR017441">
    <property type="entry name" value="Protein_kinase_ATP_BS"/>
</dbReference>
<dbReference type="Proteomes" id="UP001470230">
    <property type="component" value="Unassembled WGS sequence"/>
</dbReference>
<evidence type="ECO:0000256" key="2">
    <source>
        <dbReference type="ARBA" id="ARBA00022679"/>
    </source>
</evidence>
<accession>A0ABR2KJ34</accession>
<dbReference type="PROSITE" id="PS00108">
    <property type="entry name" value="PROTEIN_KINASE_ST"/>
    <property type="match status" value="1"/>
</dbReference>
<keyword evidence="3 6" id="KW-0547">Nucleotide-binding</keyword>
<evidence type="ECO:0000256" key="6">
    <source>
        <dbReference type="PROSITE-ProRule" id="PRU10141"/>
    </source>
</evidence>
<dbReference type="EMBL" id="JAPFFF010000004">
    <property type="protein sequence ID" value="KAK8891112.1"/>
    <property type="molecule type" value="Genomic_DNA"/>
</dbReference>
<dbReference type="SUPFAM" id="SSF56112">
    <property type="entry name" value="Protein kinase-like (PK-like)"/>
    <property type="match status" value="1"/>
</dbReference>
<sequence>MLHSETQNGYPMSIPTSFHGYKIIKYLGCGSTSIVVLIEKQETHEQFAAKIMAIDDIRKRNLSKSVKREVTVLMQLDHPNIIKLYETFKIKNKDEEYYVIVMEYCPNGDLLTYAKRNLFKNELEKKKMIYSFIEAIKYLHSKGVSHGDIKSDNILLDLNNSPKLCDFGFCRTKSIVGDESKNGTLYYAAPELFVKGNFDPKKADIYAVGITIYSICELQFPFKDGKQNYIIKQIMKGNYSISRNLDPQIRNIVEGCIKSNPKDRMTIDQILNSSYFNDVCSMKPSIYSKGNNIMRYPQYGHQLMTPNTYEPVLSY</sequence>
<dbReference type="Pfam" id="PF00069">
    <property type="entry name" value="Pkinase"/>
    <property type="match status" value="1"/>
</dbReference>
<comment type="caution">
    <text evidence="9">The sequence shown here is derived from an EMBL/GenBank/DDBJ whole genome shotgun (WGS) entry which is preliminary data.</text>
</comment>
<dbReference type="SMART" id="SM00220">
    <property type="entry name" value="S_TKc"/>
    <property type="match status" value="1"/>
</dbReference>
<gene>
    <name evidence="9" type="ORF">M9Y10_028317</name>
</gene>